<dbReference type="PANTHER" id="PTHR30050:SF4">
    <property type="entry name" value="ATP-BINDING PROTEIN RV3427C IN INSERTION SEQUENCE-RELATED"/>
    <property type="match status" value="1"/>
</dbReference>
<organism evidence="1">
    <name type="scientific">marine sediment metagenome</name>
    <dbReference type="NCBI Taxonomy" id="412755"/>
    <lineage>
        <taxon>unclassified sequences</taxon>
        <taxon>metagenomes</taxon>
        <taxon>ecological metagenomes</taxon>
    </lineage>
</organism>
<proteinExistence type="predicted"/>
<name>A0A0F9L742_9ZZZZ</name>
<reference evidence="1" key="1">
    <citation type="journal article" date="2015" name="Nature">
        <title>Complex archaea that bridge the gap between prokaryotes and eukaryotes.</title>
        <authorList>
            <person name="Spang A."/>
            <person name="Saw J.H."/>
            <person name="Jorgensen S.L."/>
            <person name="Zaremba-Niedzwiedzka K."/>
            <person name="Martijn J."/>
            <person name="Lind A.E."/>
            <person name="van Eijk R."/>
            <person name="Schleper C."/>
            <person name="Guy L."/>
            <person name="Ettema T.J."/>
        </authorList>
    </citation>
    <scope>NUCLEOTIDE SEQUENCE</scope>
</reference>
<gene>
    <name evidence="1" type="ORF">LCGC14_1615510</name>
</gene>
<accession>A0A0F9L742</accession>
<sequence length="285" mass="32386">MGGDLEKLNPESKTTKKLEEFTCESCGEKYQKEIPLVGGKPLWISRECHACAEKREKEEIAAAELALQEARDKTRNNWRHFCGMPDELLLKTFDNYDRTEKSIKSAYRAASEWAKAFSLDTPRGYPSLLLYSEGPGVGKGHLMAAIVNSILNKWAGDPKKKCPLRFESGPSLVKRIKGTYNLRKGDDIHEREDEVYKALSGVALLLLDDIGKEKASDFTRETYWFIIDERVKSSLPVIISTRLEFDSKELENLMGEDTVDRIYGMVRGIQVNIKGASYRRWKGIP</sequence>
<protein>
    <submittedName>
        <fullName evidence="1">Uncharacterized protein</fullName>
    </submittedName>
</protein>
<dbReference type="PANTHER" id="PTHR30050">
    <property type="entry name" value="CHROMOSOMAL REPLICATION INITIATOR PROTEIN DNAA"/>
    <property type="match status" value="1"/>
</dbReference>
<comment type="caution">
    <text evidence="1">The sequence shown here is derived from an EMBL/GenBank/DDBJ whole genome shotgun (WGS) entry which is preliminary data.</text>
</comment>
<dbReference type="EMBL" id="LAZR01013131">
    <property type="protein sequence ID" value="KKM23405.1"/>
    <property type="molecule type" value="Genomic_DNA"/>
</dbReference>
<dbReference type="SUPFAM" id="SSF52540">
    <property type="entry name" value="P-loop containing nucleoside triphosphate hydrolases"/>
    <property type="match status" value="1"/>
</dbReference>
<dbReference type="AlphaFoldDB" id="A0A0F9L742"/>
<dbReference type="GO" id="GO:0006260">
    <property type="term" value="P:DNA replication"/>
    <property type="evidence" value="ECO:0007669"/>
    <property type="project" value="TreeGrafter"/>
</dbReference>
<evidence type="ECO:0000313" key="1">
    <source>
        <dbReference type="EMBL" id="KKM23405.1"/>
    </source>
</evidence>
<dbReference type="InterPro" id="IPR027417">
    <property type="entry name" value="P-loop_NTPase"/>
</dbReference>
<dbReference type="Gene3D" id="3.40.50.300">
    <property type="entry name" value="P-loop containing nucleotide triphosphate hydrolases"/>
    <property type="match status" value="1"/>
</dbReference>